<evidence type="ECO:0000313" key="1">
    <source>
        <dbReference type="EMBL" id="MCY1720190.1"/>
    </source>
</evidence>
<comment type="caution">
    <text evidence="1">The sequence shown here is derived from an EMBL/GenBank/DDBJ whole genome shotgun (WGS) entry which is preliminary data.</text>
</comment>
<protein>
    <submittedName>
        <fullName evidence="1">Uncharacterized protein</fullName>
    </submittedName>
</protein>
<dbReference type="EMBL" id="JAPOHD010000013">
    <property type="protein sequence ID" value="MCY1720190.1"/>
    <property type="molecule type" value="Genomic_DNA"/>
</dbReference>
<keyword evidence="2" id="KW-1185">Reference proteome</keyword>
<organism evidence="1 2">
    <name type="scientific">Draconibacterium aestuarii</name>
    <dbReference type="NCBI Taxonomy" id="2998507"/>
    <lineage>
        <taxon>Bacteria</taxon>
        <taxon>Pseudomonadati</taxon>
        <taxon>Bacteroidota</taxon>
        <taxon>Bacteroidia</taxon>
        <taxon>Marinilabiliales</taxon>
        <taxon>Prolixibacteraceae</taxon>
        <taxon>Draconibacterium</taxon>
    </lineage>
</organism>
<dbReference type="Proteomes" id="UP001145087">
    <property type="component" value="Unassembled WGS sequence"/>
</dbReference>
<sequence length="95" mass="11055">MEPKEKAKELVKKFYNFVGGWTSTNRPNEAPSAQYEGEEMRIGRAKQCAFIVVDEILENSRRIIPILKDSNELVCSPDYWNQVKEEIRKINCETC</sequence>
<dbReference type="RefSeq" id="WP_343332524.1">
    <property type="nucleotide sequence ID" value="NZ_JAPOHD010000013.1"/>
</dbReference>
<evidence type="ECO:0000313" key="2">
    <source>
        <dbReference type="Proteomes" id="UP001145087"/>
    </source>
</evidence>
<dbReference type="AlphaFoldDB" id="A0A9X3F4G1"/>
<proteinExistence type="predicted"/>
<name>A0A9X3F4G1_9BACT</name>
<gene>
    <name evidence="1" type="ORF">OU798_07540</name>
</gene>
<reference evidence="1" key="1">
    <citation type="submission" date="2022-11" db="EMBL/GenBank/DDBJ databases">
        <title>Marilongibacter aestuarii gen. nov., sp. nov., isolated from tidal flat sediment.</title>
        <authorList>
            <person name="Jiayan W."/>
        </authorList>
    </citation>
    <scope>NUCLEOTIDE SEQUENCE</scope>
    <source>
        <strain evidence="1">Z1-6</strain>
    </source>
</reference>
<accession>A0A9X3F4G1</accession>